<feature type="non-terminal residue" evidence="2">
    <location>
        <position position="1"/>
    </location>
</feature>
<feature type="compositionally biased region" description="Basic and acidic residues" evidence="1">
    <location>
        <begin position="69"/>
        <end position="79"/>
    </location>
</feature>
<feature type="non-terminal residue" evidence="2">
    <location>
        <position position="292"/>
    </location>
</feature>
<feature type="compositionally biased region" description="Basic residues" evidence="1">
    <location>
        <begin position="171"/>
        <end position="183"/>
    </location>
</feature>
<reference evidence="3" key="1">
    <citation type="journal article" date="2012" name="Nat. Genet.">
        <title>Lifestyle transitions in plant pathogenic Colletotrichum fungi deciphered by genome and transcriptome analyses.</title>
        <authorList>
            <person name="O'Connell R.J."/>
            <person name="Thon M.R."/>
            <person name="Hacquard S."/>
            <person name="Amyotte S.G."/>
            <person name="Kleemann J."/>
            <person name="Torres M.F."/>
            <person name="Damm U."/>
            <person name="Buiate E.A."/>
            <person name="Epstein L."/>
            <person name="Alkan N."/>
            <person name="Altmueller J."/>
            <person name="Alvarado-Balderrama L."/>
            <person name="Bauser C.A."/>
            <person name="Becker C."/>
            <person name="Birren B.W."/>
            <person name="Chen Z."/>
            <person name="Choi J."/>
            <person name="Crouch J.A."/>
            <person name="Duvick J.P."/>
            <person name="Farman M.A."/>
            <person name="Gan P."/>
            <person name="Heiman D."/>
            <person name="Henrissat B."/>
            <person name="Howard R.J."/>
            <person name="Kabbage M."/>
            <person name="Koch C."/>
            <person name="Kracher B."/>
            <person name="Kubo Y."/>
            <person name="Law A.D."/>
            <person name="Lebrun M.-H."/>
            <person name="Lee Y.-H."/>
            <person name="Miyara I."/>
            <person name="Moore N."/>
            <person name="Neumann U."/>
            <person name="Nordstroem K."/>
            <person name="Panaccione D.G."/>
            <person name="Panstruga R."/>
            <person name="Place M."/>
            <person name="Proctor R.H."/>
            <person name="Prusky D."/>
            <person name="Rech G."/>
            <person name="Reinhardt R."/>
            <person name="Rollins J.A."/>
            <person name="Rounsley S."/>
            <person name="Schardl C.L."/>
            <person name="Schwartz D.C."/>
            <person name="Shenoy N."/>
            <person name="Shirasu K."/>
            <person name="Sikhakolli U.R."/>
            <person name="Stueber K."/>
            <person name="Sukno S.A."/>
            <person name="Sweigard J.A."/>
            <person name="Takano Y."/>
            <person name="Takahara H."/>
            <person name="Trail F."/>
            <person name="van der Does H.C."/>
            <person name="Voll L.M."/>
            <person name="Will I."/>
            <person name="Young S."/>
            <person name="Zeng Q."/>
            <person name="Zhang J."/>
            <person name="Zhou S."/>
            <person name="Dickman M.B."/>
            <person name="Schulze-Lefert P."/>
            <person name="Ver Loren van Themaat E."/>
            <person name="Ma L.-J."/>
            <person name="Vaillancourt L.J."/>
        </authorList>
    </citation>
    <scope>NUCLEOTIDE SEQUENCE [LARGE SCALE GENOMIC DNA]</scope>
    <source>
        <strain evidence="3">IMI 349063</strain>
    </source>
</reference>
<feature type="compositionally biased region" description="Basic and acidic residues" evidence="1">
    <location>
        <begin position="160"/>
        <end position="170"/>
    </location>
</feature>
<feature type="compositionally biased region" description="Basic and acidic residues" evidence="1">
    <location>
        <begin position="30"/>
        <end position="44"/>
    </location>
</feature>
<name>H1VD44_COLHI</name>
<accession>H1VD44</accession>
<feature type="compositionally biased region" description="Basic and acidic residues" evidence="1">
    <location>
        <begin position="101"/>
        <end position="117"/>
    </location>
</feature>
<feature type="compositionally biased region" description="Basic residues" evidence="1">
    <location>
        <begin position="191"/>
        <end position="206"/>
    </location>
</feature>
<evidence type="ECO:0000256" key="1">
    <source>
        <dbReference type="SAM" id="MobiDB-lite"/>
    </source>
</evidence>
<gene>
    <name evidence="2" type="ORF">CH063_09311</name>
</gene>
<proteinExistence type="predicted"/>
<feature type="compositionally biased region" description="Basic residues" evidence="1">
    <location>
        <begin position="142"/>
        <end position="159"/>
    </location>
</feature>
<feature type="compositionally biased region" description="Basic residues" evidence="1">
    <location>
        <begin position="122"/>
        <end position="133"/>
    </location>
</feature>
<evidence type="ECO:0000313" key="3">
    <source>
        <dbReference type="Proteomes" id="UP000007174"/>
    </source>
</evidence>
<dbReference type="HOGENOM" id="CLU_954914_0_0_1"/>
<feature type="compositionally biased region" description="Basic and acidic residues" evidence="1">
    <location>
        <begin position="1"/>
        <end position="21"/>
    </location>
</feature>
<evidence type="ECO:0000313" key="2">
    <source>
        <dbReference type="EMBL" id="CCF38147.1"/>
    </source>
</evidence>
<dbReference type="Proteomes" id="UP000007174">
    <property type="component" value="Unassembled WGS sequence"/>
</dbReference>
<dbReference type="EMBL" id="CACQ02002831">
    <property type="protein sequence ID" value="CCF38147.1"/>
    <property type="molecule type" value="Genomic_DNA"/>
</dbReference>
<dbReference type="AlphaFoldDB" id="H1VD44"/>
<feature type="region of interest" description="Disordered" evidence="1">
    <location>
        <begin position="251"/>
        <end position="276"/>
    </location>
</feature>
<sequence>LPDPQRRRARPQERHRGADHLRHARHLHRAGPDPRLQRAPDHPGLHLRRPLLPEQHGHPDQQPLPHARQPHEQRPDRHPPPLGRQHQDLQPQHRKHLWPGRQERPGPRRQRPEDQPRLLRLQLHRLPGHHLRQRGPPDLRKVLHQRRRRLRLRPPRRRLVRDLRHPDHRQGLHHRQRPRRRQQHLLLRLQPRQRHRHQRPGLRHPRPPLEALLPRRLPEQLPRRRRQARRLVHLGQHPEHRRRLLQGVQEHRPGCRGRPRQLQLHPRRAHRARHRPGRRLQEGVVGGRELLV</sequence>
<feature type="region of interest" description="Disordered" evidence="1">
    <location>
        <begin position="1"/>
        <end position="225"/>
    </location>
</feature>
<organism evidence="2 3">
    <name type="scientific">Colletotrichum higginsianum (strain IMI 349063)</name>
    <name type="common">Crucifer anthracnose fungus</name>
    <dbReference type="NCBI Taxonomy" id="759273"/>
    <lineage>
        <taxon>Eukaryota</taxon>
        <taxon>Fungi</taxon>
        <taxon>Dikarya</taxon>
        <taxon>Ascomycota</taxon>
        <taxon>Pezizomycotina</taxon>
        <taxon>Sordariomycetes</taxon>
        <taxon>Hypocreomycetidae</taxon>
        <taxon>Glomerellales</taxon>
        <taxon>Glomerellaceae</taxon>
        <taxon>Colletotrichum</taxon>
        <taxon>Colletotrichum destructivum species complex</taxon>
    </lineage>
</organism>
<protein>
    <submittedName>
        <fullName evidence="2">Pectinesterase</fullName>
    </submittedName>
</protein>
<feature type="compositionally biased region" description="Basic residues" evidence="1">
    <location>
        <begin position="254"/>
        <end position="276"/>
    </location>
</feature>